<dbReference type="InterPro" id="IPR004354">
    <property type="entry name" value="Meiotic_Rec114"/>
</dbReference>
<accession>A0AAI9WXE6</accession>
<feature type="compositionally biased region" description="Low complexity" evidence="1">
    <location>
        <begin position="170"/>
        <end position="187"/>
    </location>
</feature>
<evidence type="ECO:0000313" key="2">
    <source>
        <dbReference type="EMBL" id="KAI3403988.2"/>
    </source>
</evidence>
<dbReference type="RefSeq" id="XP_049179733.1">
    <property type="nucleotide sequence ID" value="XM_049324570.1"/>
</dbReference>
<evidence type="ECO:0000313" key="3">
    <source>
        <dbReference type="Proteomes" id="UP001202479"/>
    </source>
</evidence>
<dbReference type="EMBL" id="JAHUZD010000110">
    <property type="protein sequence ID" value="KAI3403988.2"/>
    <property type="molecule type" value="Genomic_DNA"/>
</dbReference>
<evidence type="ECO:0008006" key="4">
    <source>
        <dbReference type="Google" id="ProtNLM"/>
    </source>
</evidence>
<keyword evidence="3" id="KW-1185">Reference proteome</keyword>
<comment type="caution">
    <text evidence="2">The sequence shown here is derived from an EMBL/GenBank/DDBJ whole genome shotgun (WGS) entry which is preliminary data.</text>
</comment>
<dbReference type="AlphaFoldDB" id="A0AAI9WXE6"/>
<dbReference type="Pfam" id="PF03525">
    <property type="entry name" value="Meiotic_rec114"/>
    <property type="match status" value="1"/>
</dbReference>
<reference evidence="2" key="1">
    <citation type="journal article" date="2022" name="DNA Res.">
        <title>Genome analysis of five recently described species of the CUG-Ser clade uncovers Candida theae as a new hybrid lineage with pathogenic potential in the Candida parapsilosis species complex.</title>
        <authorList>
            <person name="Mixao V."/>
            <person name="Del Olmo V."/>
            <person name="Hegedusova E."/>
            <person name="Saus E."/>
            <person name="Pryszcz L."/>
            <person name="Cillingova A."/>
            <person name="Nosek J."/>
            <person name="Gabaldon T."/>
        </authorList>
    </citation>
    <scope>NUCLEOTIDE SEQUENCE</scope>
    <source>
        <strain evidence="2">CBS 10844</strain>
    </source>
</reference>
<evidence type="ECO:0000256" key="1">
    <source>
        <dbReference type="SAM" id="MobiDB-lite"/>
    </source>
</evidence>
<organism evidence="2 3">
    <name type="scientific">Candida oxycetoniae</name>
    <dbReference type="NCBI Taxonomy" id="497107"/>
    <lineage>
        <taxon>Eukaryota</taxon>
        <taxon>Fungi</taxon>
        <taxon>Dikarya</taxon>
        <taxon>Ascomycota</taxon>
        <taxon>Saccharomycotina</taxon>
        <taxon>Pichiomycetes</taxon>
        <taxon>Debaryomycetaceae</taxon>
        <taxon>Candida/Lodderomyces clade</taxon>
        <taxon>Candida</taxon>
    </lineage>
</organism>
<feature type="region of interest" description="Disordered" evidence="1">
    <location>
        <begin position="151"/>
        <end position="209"/>
    </location>
</feature>
<dbReference type="GeneID" id="73380872"/>
<feature type="compositionally biased region" description="Polar residues" evidence="1">
    <location>
        <begin position="151"/>
        <end position="169"/>
    </location>
</feature>
<feature type="compositionally biased region" description="Polar residues" evidence="1">
    <location>
        <begin position="188"/>
        <end position="209"/>
    </location>
</feature>
<sequence>MATSINFFKINKYSTFRQNTWVHFPQRTDLSINFLQKTDEIEVLIQWKGTNLDRHILFLTAKVTTSILRKSPCIGVKQCDSLGKILFRFQISLENDAEFVKCSEMFENLKLNSSQGTTTQESQRGETSAIILPESQPGFVASQVQSRLVQSQEQTWNSKTNANQEPNILSQIQTPTPPQQSSKSQPIHQLQSNKSQSIHQLQSSKSQSIHHLQTNCTPLYMEPLPQPQPQVHPLFLSMAALSQQSYLNSHNSINYQSQPLETLHPTSNQYQPHQQFSIFPTTQYHNANSQTEAKLSHAQVWSQPIKMFPQTLLNHQEGAFPVTDKELRLLIRKQCSSKEFRDFVKRLDRVLADDT</sequence>
<dbReference type="GO" id="GO:0007131">
    <property type="term" value="P:reciprocal meiotic recombination"/>
    <property type="evidence" value="ECO:0007669"/>
    <property type="project" value="InterPro"/>
</dbReference>
<protein>
    <recommendedName>
        <fullName evidence="4">Meiotic recombination protein REC114</fullName>
    </recommendedName>
</protein>
<dbReference type="Proteomes" id="UP001202479">
    <property type="component" value="Unassembled WGS sequence"/>
</dbReference>
<proteinExistence type="predicted"/>
<gene>
    <name evidence="2" type="ORF">KGF56_003255</name>
</gene>
<name>A0AAI9WXE6_9ASCO</name>